<dbReference type="InterPro" id="IPR036388">
    <property type="entry name" value="WH-like_DNA-bd_sf"/>
</dbReference>
<dbReference type="OrthoDB" id="155424at2"/>
<reference evidence="5 6" key="1">
    <citation type="submission" date="2019-02" db="EMBL/GenBank/DDBJ databases">
        <title>Kribbella capetownensis sp. nov. and Kribbella speibonae sp. nov., isolated from soil.</title>
        <authorList>
            <person name="Curtis S.M."/>
            <person name="Norton I."/>
            <person name="Everest G.J."/>
            <person name="Meyers P.R."/>
        </authorList>
    </citation>
    <scope>NUCLEOTIDE SEQUENCE [LARGE SCALE GENOMIC DNA]</scope>
    <source>
        <strain evidence="5 6">KCTC 29219</strain>
    </source>
</reference>
<dbReference type="SUPFAM" id="SSF46785">
    <property type="entry name" value="Winged helix' DNA-binding domain"/>
    <property type="match status" value="1"/>
</dbReference>
<dbReference type="Pfam" id="PF07729">
    <property type="entry name" value="FCD"/>
    <property type="match status" value="1"/>
</dbReference>
<dbReference type="EMBL" id="SJJZ01000001">
    <property type="protein sequence ID" value="TCC10617.1"/>
    <property type="molecule type" value="Genomic_DNA"/>
</dbReference>
<dbReference type="GO" id="GO:0003677">
    <property type="term" value="F:DNA binding"/>
    <property type="evidence" value="ECO:0007669"/>
    <property type="project" value="UniProtKB-KW"/>
</dbReference>
<keyword evidence="6" id="KW-1185">Reference proteome</keyword>
<accession>A0A4R0HH47</accession>
<dbReference type="GO" id="GO:0003700">
    <property type="term" value="F:DNA-binding transcription factor activity"/>
    <property type="evidence" value="ECO:0007669"/>
    <property type="project" value="InterPro"/>
</dbReference>
<dbReference type="InterPro" id="IPR008920">
    <property type="entry name" value="TF_FadR/GntR_C"/>
</dbReference>
<dbReference type="InterPro" id="IPR011711">
    <property type="entry name" value="GntR_C"/>
</dbReference>
<dbReference type="InterPro" id="IPR036390">
    <property type="entry name" value="WH_DNA-bd_sf"/>
</dbReference>
<dbReference type="CDD" id="cd07377">
    <property type="entry name" value="WHTH_GntR"/>
    <property type="match status" value="1"/>
</dbReference>
<evidence type="ECO:0000313" key="5">
    <source>
        <dbReference type="EMBL" id="TCC10617.1"/>
    </source>
</evidence>
<evidence type="ECO:0000313" key="6">
    <source>
        <dbReference type="Proteomes" id="UP000292346"/>
    </source>
</evidence>
<dbReference type="Pfam" id="PF00392">
    <property type="entry name" value="GntR"/>
    <property type="match status" value="1"/>
</dbReference>
<dbReference type="SMART" id="SM00895">
    <property type="entry name" value="FCD"/>
    <property type="match status" value="1"/>
</dbReference>
<sequence>MLRIETFAPARRATALSTCSLRRGTIRHPLAKGRPAVTTGGLSRARGAAGNQSFIRDAMKSYILERGLKAGDPLPNEQDLMAQLGVGRHPLREAMKALQAVGIIEIRHGYGTYVGEVNLQSLEDGLAFRMSQSMAGDLRDVQNVLEVRQAIEVGLADDVVGHFKQHGYDALEPIVERMEAKAAEGNYFPDEDWAFHQALYEPLGNALVIDLLSVFWRTFAQVDARLPGARYTPADAAAWHRDLLNALESANPDTYAHSMKRHFNGIHTRLGE</sequence>
<keyword evidence="1" id="KW-0805">Transcription regulation</keyword>
<dbReference type="InterPro" id="IPR000524">
    <property type="entry name" value="Tscrpt_reg_HTH_GntR"/>
</dbReference>
<dbReference type="PANTHER" id="PTHR43537">
    <property type="entry name" value="TRANSCRIPTIONAL REGULATOR, GNTR FAMILY"/>
    <property type="match status" value="1"/>
</dbReference>
<keyword evidence="3" id="KW-0804">Transcription</keyword>
<dbReference type="Proteomes" id="UP000292346">
    <property type="component" value="Unassembled WGS sequence"/>
</dbReference>
<organism evidence="5 6">
    <name type="scientific">Kribbella soli</name>
    <dbReference type="NCBI Taxonomy" id="1124743"/>
    <lineage>
        <taxon>Bacteria</taxon>
        <taxon>Bacillati</taxon>
        <taxon>Actinomycetota</taxon>
        <taxon>Actinomycetes</taxon>
        <taxon>Propionibacteriales</taxon>
        <taxon>Kribbellaceae</taxon>
        <taxon>Kribbella</taxon>
    </lineage>
</organism>
<evidence type="ECO:0000256" key="2">
    <source>
        <dbReference type="ARBA" id="ARBA00023125"/>
    </source>
</evidence>
<name>A0A4R0HH47_9ACTN</name>
<dbReference type="Gene3D" id="1.20.120.530">
    <property type="entry name" value="GntR ligand-binding domain-like"/>
    <property type="match status" value="1"/>
</dbReference>
<evidence type="ECO:0000259" key="4">
    <source>
        <dbReference type="PROSITE" id="PS50949"/>
    </source>
</evidence>
<proteinExistence type="predicted"/>
<evidence type="ECO:0000256" key="1">
    <source>
        <dbReference type="ARBA" id="ARBA00023015"/>
    </source>
</evidence>
<dbReference type="SUPFAM" id="SSF48008">
    <property type="entry name" value="GntR ligand-binding domain-like"/>
    <property type="match status" value="1"/>
</dbReference>
<dbReference type="PROSITE" id="PS50949">
    <property type="entry name" value="HTH_GNTR"/>
    <property type="match status" value="1"/>
</dbReference>
<dbReference type="PRINTS" id="PR00035">
    <property type="entry name" value="HTHGNTR"/>
</dbReference>
<protein>
    <submittedName>
        <fullName evidence="5">FadR family transcriptional regulator</fullName>
    </submittedName>
</protein>
<dbReference type="AlphaFoldDB" id="A0A4R0HH47"/>
<dbReference type="Gene3D" id="1.10.10.10">
    <property type="entry name" value="Winged helix-like DNA-binding domain superfamily/Winged helix DNA-binding domain"/>
    <property type="match status" value="1"/>
</dbReference>
<evidence type="ECO:0000256" key="3">
    <source>
        <dbReference type="ARBA" id="ARBA00023163"/>
    </source>
</evidence>
<gene>
    <name evidence="5" type="ORF">E0H45_04710</name>
</gene>
<feature type="domain" description="HTH gntR-type" evidence="4">
    <location>
        <begin position="49"/>
        <end position="117"/>
    </location>
</feature>
<keyword evidence="2" id="KW-0238">DNA-binding</keyword>
<dbReference type="PANTHER" id="PTHR43537:SF5">
    <property type="entry name" value="UXU OPERON TRANSCRIPTIONAL REGULATOR"/>
    <property type="match status" value="1"/>
</dbReference>
<dbReference type="SMART" id="SM00345">
    <property type="entry name" value="HTH_GNTR"/>
    <property type="match status" value="1"/>
</dbReference>
<comment type="caution">
    <text evidence="5">The sequence shown here is derived from an EMBL/GenBank/DDBJ whole genome shotgun (WGS) entry which is preliminary data.</text>
</comment>